<dbReference type="PANTHER" id="PTHR36216:SF1">
    <property type="entry name" value="HTH ARSR-TYPE DOMAIN-CONTAINING PROTEIN"/>
    <property type="match status" value="1"/>
</dbReference>
<name>E8R8D6_DESM0</name>
<dbReference type="InterPro" id="IPR001845">
    <property type="entry name" value="HTH_ArsR_DNA-bd_dom"/>
</dbReference>
<dbReference type="InterPro" id="IPR036388">
    <property type="entry name" value="WH-like_DNA-bd_sf"/>
</dbReference>
<dbReference type="Pfam" id="PF12840">
    <property type="entry name" value="HTH_20"/>
    <property type="match status" value="1"/>
</dbReference>
<proteinExistence type="predicted"/>
<dbReference type="AlphaFoldDB" id="E8R8D6"/>
<dbReference type="SUPFAM" id="SSF46785">
    <property type="entry name" value="Winged helix' DNA-binding domain"/>
    <property type="match status" value="1"/>
</dbReference>
<dbReference type="Gene3D" id="1.10.10.10">
    <property type="entry name" value="Winged helix-like DNA-binding domain superfamily/Winged helix DNA-binding domain"/>
    <property type="match status" value="1"/>
</dbReference>
<dbReference type="PROSITE" id="PS50987">
    <property type="entry name" value="HTH_ARSR_2"/>
    <property type="match status" value="1"/>
</dbReference>
<dbReference type="CDD" id="cd00090">
    <property type="entry name" value="HTH_ARSR"/>
    <property type="match status" value="1"/>
</dbReference>
<keyword evidence="3" id="KW-1185">Reference proteome</keyword>
<evidence type="ECO:0000313" key="2">
    <source>
        <dbReference type="EMBL" id="ADV64762.1"/>
    </source>
</evidence>
<dbReference type="STRING" id="765177.Desmu_0446"/>
<dbReference type="Proteomes" id="UP000001068">
    <property type="component" value="Chromosome"/>
</dbReference>
<feature type="domain" description="HTH arsR-type" evidence="1">
    <location>
        <begin position="243"/>
        <end position="338"/>
    </location>
</feature>
<reference evidence="3" key="1">
    <citation type="submission" date="2010-11" db="EMBL/GenBank/DDBJ databases">
        <title>The complete genome of Desulfurococcus mucosus DSM 2162.</title>
        <authorList>
            <consortium name="US DOE Joint Genome Institute (JGI-PGF)"/>
            <person name="Lucas S."/>
            <person name="Copeland A."/>
            <person name="Lapidus A."/>
            <person name="Bruce D."/>
            <person name="Goodwin L."/>
            <person name="Pitluck S."/>
            <person name="Kyrpides N."/>
            <person name="Mavromatis K."/>
            <person name="Pagani I."/>
            <person name="Ivanova N."/>
            <person name="Ovchinnikova G."/>
            <person name="Chertkov O."/>
            <person name="Held B."/>
            <person name="Brettin T."/>
            <person name="Detter J.C."/>
            <person name="Tapia R."/>
            <person name="Han C."/>
            <person name="Land M."/>
            <person name="Hauser L."/>
            <person name="Markowitz V."/>
            <person name="Cheng J.-F."/>
            <person name="Hugenholtz P."/>
            <person name="Woyke T."/>
            <person name="Wu D."/>
            <person name="Wirth R."/>
            <person name="Bilek Y."/>
            <person name="Hader T."/>
            <person name="Klenk H.-P."/>
            <person name="Eisen J.A."/>
        </authorList>
    </citation>
    <scope>NUCLEOTIDE SEQUENCE [LARGE SCALE GENOMIC DNA]</scope>
    <source>
        <strain evidence="3">ATCC 35584 / DSM 2162 / JCM 9187 / O7/1</strain>
    </source>
</reference>
<dbReference type="InterPro" id="IPR011991">
    <property type="entry name" value="ArsR-like_HTH"/>
</dbReference>
<gene>
    <name evidence="2" type="ordered locus">Desmu_0446</name>
</gene>
<dbReference type="eggNOG" id="arCOG00739">
    <property type="taxonomic scope" value="Archaea"/>
</dbReference>
<dbReference type="KEGG" id="dmu:Desmu_0446"/>
<dbReference type="SMART" id="SM00418">
    <property type="entry name" value="HTH_ARSR"/>
    <property type="match status" value="1"/>
</dbReference>
<evidence type="ECO:0000313" key="3">
    <source>
        <dbReference type="Proteomes" id="UP000001068"/>
    </source>
</evidence>
<dbReference type="GO" id="GO:0003700">
    <property type="term" value="F:DNA-binding transcription factor activity"/>
    <property type="evidence" value="ECO:0007669"/>
    <property type="project" value="InterPro"/>
</dbReference>
<dbReference type="OrthoDB" id="28610at2157"/>
<dbReference type="HOGENOM" id="CLU_803170_0_0_2"/>
<dbReference type="GeneID" id="10153139"/>
<protein>
    <submittedName>
        <fullName evidence="2">Regulatory protein ArsR</fullName>
    </submittedName>
</protein>
<dbReference type="RefSeq" id="WP_013561984.1">
    <property type="nucleotide sequence ID" value="NC_014961.1"/>
</dbReference>
<evidence type="ECO:0000259" key="1">
    <source>
        <dbReference type="PROSITE" id="PS50987"/>
    </source>
</evidence>
<reference evidence="2 3" key="2">
    <citation type="journal article" date="2011" name="Stand. Genomic Sci.">
        <title>Complete genome sequence of Desulfurococcus mucosus type strain (O7/1).</title>
        <authorList>
            <person name="Wirth R."/>
            <person name="Chertkov O."/>
            <person name="Held B."/>
            <person name="Lapidus A."/>
            <person name="Nolan M."/>
            <person name="Lucas S."/>
            <person name="Hammon N."/>
            <person name="Deshpande S."/>
            <person name="Cheng J.F."/>
            <person name="Tapia R."/>
            <person name="Han C."/>
            <person name="Goodwin L."/>
            <person name="Pitluck S."/>
            <person name="Liolios K."/>
            <person name="Ioanna P."/>
            <person name="Ivanova N."/>
            <person name="Mavromatis K."/>
            <person name="Mikhailova N."/>
            <person name="Pati A."/>
            <person name="Chen A."/>
            <person name="Palaniappan K."/>
            <person name="Land M."/>
            <person name="Hauser L."/>
            <person name="Chang Y.J."/>
            <person name="Jeffries C.D."/>
            <person name="Bilek Y."/>
            <person name="Hader T."/>
            <person name="Rohde M."/>
            <person name="Spring S."/>
            <person name="Sikorski J."/>
            <person name="Goker M."/>
            <person name="Woyke T."/>
            <person name="Bristow J."/>
            <person name="Eisen J.A."/>
            <person name="Markowitz V."/>
            <person name="Hugenholtz P."/>
            <person name="Kyrpides N.C."/>
            <person name="Klenk H.P."/>
        </authorList>
    </citation>
    <scope>NUCLEOTIDE SEQUENCE [LARGE SCALE GENOMIC DNA]</scope>
    <source>
        <strain evidence="3">ATCC 35584 / DSM 2162 / JCM 9187 / O7/1</strain>
    </source>
</reference>
<organism evidence="2 3">
    <name type="scientific">Desulfurococcus mucosus (strain ATCC 35584 / DSM 2162 / JCM 9187 / O7/1)</name>
    <dbReference type="NCBI Taxonomy" id="765177"/>
    <lineage>
        <taxon>Archaea</taxon>
        <taxon>Thermoproteota</taxon>
        <taxon>Thermoprotei</taxon>
        <taxon>Desulfurococcales</taxon>
        <taxon>Desulfurococcaceae</taxon>
        <taxon>Desulfurococcus</taxon>
    </lineage>
</organism>
<dbReference type="InterPro" id="IPR036390">
    <property type="entry name" value="WH_DNA-bd_sf"/>
</dbReference>
<dbReference type="PANTHER" id="PTHR36216">
    <property type="entry name" value="TRANSCRIPTIONAL REGULATOR, TRMB"/>
    <property type="match status" value="1"/>
</dbReference>
<dbReference type="EMBL" id="CP002363">
    <property type="protein sequence ID" value="ADV64762.1"/>
    <property type="molecule type" value="Genomic_DNA"/>
</dbReference>
<sequence precursor="true">MKHWLLVLFLSILLLPCFKASATQSSILILATDTCDYEYITAVSNAYGFKPSTAGLENFTEALRSLEWSHVILVDPNYGSSKAELAGAVAKATVDYAVSGGRVVTTFNGFMMLYPVLQQETPLRIIVYDSPLKPGVPSSYNVSKYKALLLFGEGVEEHGGIYYLHVGKGLIIVVPLNIAWAYCDTHDPYYLELLLKSLTAPPWEPGGSQVKYSIALPVIAVLASAVAVSQLSLPRTRRPQGLVVLPPARLKLEADEALAHPARREIMRALEARGAVTMSELLRLLNMPKATLSWHLYVLESRGIISSFKWRKSLFYFASGPTGVESLASRLSREDPYFCIAAKSLLEDPDPVRVSEALNLPTESITRLAKLLEKEREAVLEHCG</sequence>
<accession>E8R8D6</accession>